<dbReference type="EMBL" id="CAJFCW020000002">
    <property type="protein sequence ID" value="CAG9099273.1"/>
    <property type="molecule type" value="Genomic_DNA"/>
</dbReference>
<feature type="signal peptide" evidence="1">
    <location>
        <begin position="1"/>
        <end position="17"/>
    </location>
</feature>
<dbReference type="AlphaFoldDB" id="A0A811KBI6"/>
<evidence type="ECO:0000256" key="1">
    <source>
        <dbReference type="SAM" id="SignalP"/>
    </source>
</evidence>
<gene>
    <name evidence="2" type="ORF">BOKJ2_LOCUS4936</name>
</gene>
<dbReference type="Proteomes" id="UP000783686">
    <property type="component" value="Unassembled WGS sequence"/>
</dbReference>
<dbReference type="EMBL" id="CAJFDH010000002">
    <property type="protein sequence ID" value="CAD5213135.1"/>
    <property type="molecule type" value="Genomic_DNA"/>
</dbReference>
<proteinExistence type="predicted"/>
<feature type="chain" id="PRO_5035681520" evidence="1">
    <location>
        <begin position="18"/>
        <end position="392"/>
    </location>
</feature>
<keyword evidence="1" id="KW-0732">Signal</keyword>
<dbReference type="Proteomes" id="UP000614601">
    <property type="component" value="Unassembled WGS sequence"/>
</dbReference>
<keyword evidence="3" id="KW-1185">Reference proteome</keyword>
<name>A0A811KBI6_9BILA</name>
<organism evidence="2 3">
    <name type="scientific">Bursaphelenchus okinawaensis</name>
    <dbReference type="NCBI Taxonomy" id="465554"/>
    <lineage>
        <taxon>Eukaryota</taxon>
        <taxon>Metazoa</taxon>
        <taxon>Ecdysozoa</taxon>
        <taxon>Nematoda</taxon>
        <taxon>Chromadorea</taxon>
        <taxon>Rhabditida</taxon>
        <taxon>Tylenchina</taxon>
        <taxon>Tylenchomorpha</taxon>
        <taxon>Aphelenchoidea</taxon>
        <taxon>Aphelenchoididae</taxon>
        <taxon>Bursaphelenchus</taxon>
    </lineage>
</organism>
<protein>
    <submittedName>
        <fullName evidence="2">Uncharacterized protein</fullName>
    </submittedName>
</protein>
<evidence type="ECO:0000313" key="3">
    <source>
        <dbReference type="Proteomes" id="UP000614601"/>
    </source>
</evidence>
<sequence length="392" mass="45243">MFLKLLLLQYLLYTVNAQGGPLGLFNILTGGIGDDKVRSRIEKSFSRIFGEEPPAEEKVKPSEVFGRAGGKLRPFDLSPKYELNDNIHGSSDSWLPPHTFPEEPLFSIEVGQPAVTNFKKANENQPVERKIKELFLMPFEGIQNAKESYKHKRIDIVEQKDDVIEGSGTGSKEDLIKDTNEDKKLVEVKNVLDLINCFMQYGRENEKLGFCFGGEDRKKIKPFYLAARSNKDLENECSGAYNLSEYIKERSIHKKLFTNKFHCSPSHSLDHAEFRFHDFERGAIQIVQQWKLINSTQNETQKFTDESQRYTEVVKVNTEIYGLECVHFTKTNDFWLMNENGEIFQTMGKQPSYQFRIDRLRADGEWGFPLKTDIQQLPLTGRFEGLRCSLRN</sequence>
<accession>A0A811KBI6</accession>
<evidence type="ECO:0000313" key="2">
    <source>
        <dbReference type="EMBL" id="CAD5213135.1"/>
    </source>
</evidence>
<dbReference type="OrthoDB" id="10499352at2759"/>
<comment type="caution">
    <text evidence="2">The sequence shown here is derived from an EMBL/GenBank/DDBJ whole genome shotgun (WGS) entry which is preliminary data.</text>
</comment>
<reference evidence="2" key="1">
    <citation type="submission" date="2020-09" db="EMBL/GenBank/DDBJ databases">
        <authorList>
            <person name="Kikuchi T."/>
        </authorList>
    </citation>
    <scope>NUCLEOTIDE SEQUENCE</scope>
    <source>
        <strain evidence="2">SH1</strain>
    </source>
</reference>